<feature type="transmembrane region" description="Helical" evidence="15">
    <location>
        <begin position="369"/>
        <end position="391"/>
    </location>
</feature>
<evidence type="ECO:0000256" key="10">
    <source>
        <dbReference type="ARBA" id="ARBA00022842"/>
    </source>
</evidence>
<evidence type="ECO:0000256" key="1">
    <source>
        <dbReference type="ARBA" id="ARBA00004651"/>
    </source>
</evidence>
<dbReference type="NCBIfam" id="TIGR01525">
    <property type="entry name" value="ATPase-IB_hvy"/>
    <property type="match status" value="1"/>
</dbReference>
<dbReference type="PANTHER" id="PTHR43520">
    <property type="entry name" value="ATP7, ISOFORM B"/>
    <property type="match status" value="1"/>
</dbReference>
<dbReference type="InterPro" id="IPR027256">
    <property type="entry name" value="P-typ_ATPase_IB"/>
</dbReference>
<dbReference type="SUPFAM" id="SSF81653">
    <property type="entry name" value="Calcium ATPase, transduction domain A"/>
    <property type="match status" value="1"/>
</dbReference>
<dbReference type="PROSITE" id="PS01229">
    <property type="entry name" value="COF_2"/>
    <property type="match status" value="1"/>
</dbReference>
<evidence type="ECO:0000256" key="14">
    <source>
        <dbReference type="ARBA" id="ARBA00023136"/>
    </source>
</evidence>
<evidence type="ECO:0000256" key="15">
    <source>
        <dbReference type="RuleBase" id="RU362081"/>
    </source>
</evidence>
<dbReference type="InterPro" id="IPR023298">
    <property type="entry name" value="ATPase_P-typ_TM_dom_sf"/>
</dbReference>
<evidence type="ECO:0000259" key="16">
    <source>
        <dbReference type="PROSITE" id="PS50846"/>
    </source>
</evidence>
<dbReference type="NCBIfam" id="TIGR01512">
    <property type="entry name" value="ATPase-IB2_Cd"/>
    <property type="match status" value="1"/>
</dbReference>
<dbReference type="CDD" id="cd00371">
    <property type="entry name" value="HMA"/>
    <property type="match status" value="1"/>
</dbReference>
<dbReference type="InterPro" id="IPR006121">
    <property type="entry name" value="HMA_dom"/>
</dbReference>
<keyword evidence="11" id="KW-1278">Translocase</keyword>
<evidence type="ECO:0000313" key="18">
    <source>
        <dbReference type="Proteomes" id="UP001285263"/>
    </source>
</evidence>
<keyword evidence="5" id="KW-0597">Phosphoprotein</keyword>
<evidence type="ECO:0000256" key="3">
    <source>
        <dbReference type="ARBA" id="ARBA00022448"/>
    </source>
</evidence>
<keyword evidence="8 15" id="KW-0547">Nucleotide-binding</keyword>
<keyword evidence="18" id="KW-1185">Reference proteome</keyword>
<keyword evidence="3" id="KW-0813">Transport</keyword>
<gene>
    <name evidence="17" type="ORF">SNE35_22880</name>
</gene>
<keyword evidence="7 15" id="KW-0479">Metal-binding</keyword>
<feature type="transmembrane region" description="Helical" evidence="15">
    <location>
        <begin position="692"/>
        <end position="708"/>
    </location>
</feature>
<accession>A0ABU5DM42</accession>
<feature type="transmembrane region" description="Helical" evidence="15">
    <location>
        <begin position="115"/>
        <end position="134"/>
    </location>
</feature>
<feature type="transmembrane region" description="Helical" evidence="15">
    <location>
        <begin position="154"/>
        <end position="176"/>
    </location>
</feature>
<dbReference type="EMBL" id="JAXCLA010000008">
    <property type="protein sequence ID" value="MDY0747366.1"/>
    <property type="molecule type" value="Genomic_DNA"/>
</dbReference>
<keyword evidence="9 15" id="KW-0067">ATP-binding</keyword>
<dbReference type="Gene3D" id="3.30.70.100">
    <property type="match status" value="1"/>
</dbReference>
<feature type="transmembrane region" description="Helical" evidence="15">
    <location>
        <begin position="397"/>
        <end position="421"/>
    </location>
</feature>
<dbReference type="Gene3D" id="3.40.50.1000">
    <property type="entry name" value="HAD superfamily/HAD-like"/>
    <property type="match status" value="1"/>
</dbReference>
<dbReference type="RefSeq" id="WP_320425338.1">
    <property type="nucleotide sequence ID" value="NZ_JAXCLA010000008.1"/>
</dbReference>
<dbReference type="NCBIfam" id="TIGR01494">
    <property type="entry name" value="ATPase_P-type"/>
    <property type="match status" value="2"/>
</dbReference>
<dbReference type="PRINTS" id="PR00119">
    <property type="entry name" value="CATATPASE"/>
</dbReference>
<comment type="similarity">
    <text evidence="2 15">Belongs to the cation transport ATPase (P-type) (TC 3.A.3) family. Type IB subfamily.</text>
</comment>
<keyword evidence="13" id="KW-0406">Ion transport</keyword>
<dbReference type="InterPro" id="IPR023214">
    <property type="entry name" value="HAD_sf"/>
</dbReference>
<evidence type="ECO:0000313" key="17">
    <source>
        <dbReference type="EMBL" id="MDY0747366.1"/>
    </source>
</evidence>
<dbReference type="SUPFAM" id="SSF56784">
    <property type="entry name" value="HAD-like"/>
    <property type="match status" value="1"/>
</dbReference>
<evidence type="ECO:0000256" key="12">
    <source>
        <dbReference type="ARBA" id="ARBA00022989"/>
    </source>
</evidence>
<dbReference type="Proteomes" id="UP001285263">
    <property type="component" value="Unassembled WGS sequence"/>
</dbReference>
<evidence type="ECO:0000256" key="2">
    <source>
        <dbReference type="ARBA" id="ARBA00006024"/>
    </source>
</evidence>
<dbReference type="CDD" id="cd02079">
    <property type="entry name" value="P-type_ATPase_HM"/>
    <property type="match status" value="1"/>
</dbReference>
<evidence type="ECO:0000256" key="6">
    <source>
        <dbReference type="ARBA" id="ARBA00022692"/>
    </source>
</evidence>
<dbReference type="PROSITE" id="PS00154">
    <property type="entry name" value="ATPASE_E1_E2"/>
    <property type="match status" value="1"/>
</dbReference>
<comment type="subcellular location">
    <subcellularLocation>
        <location evidence="1">Cell membrane</location>
        <topology evidence="1">Multi-pass membrane protein</topology>
    </subcellularLocation>
</comment>
<keyword evidence="12 15" id="KW-1133">Transmembrane helix</keyword>
<organism evidence="17 18">
    <name type="scientific">Roseateles agri</name>
    <dbReference type="NCBI Taxonomy" id="3098619"/>
    <lineage>
        <taxon>Bacteria</taxon>
        <taxon>Pseudomonadati</taxon>
        <taxon>Pseudomonadota</taxon>
        <taxon>Betaproteobacteria</taxon>
        <taxon>Burkholderiales</taxon>
        <taxon>Sphaerotilaceae</taxon>
        <taxon>Roseateles</taxon>
    </lineage>
</organism>
<evidence type="ECO:0000256" key="8">
    <source>
        <dbReference type="ARBA" id="ARBA00022741"/>
    </source>
</evidence>
<name>A0ABU5DM42_9BURK</name>
<evidence type="ECO:0000256" key="4">
    <source>
        <dbReference type="ARBA" id="ARBA00022475"/>
    </source>
</evidence>
<keyword evidence="6 15" id="KW-0812">Transmembrane</keyword>
<dbReference type="Gene3D" id="3.40.1110.10">
    <property type="entry name" value="Calcium-transporting ATPase, cytoplasmic domain N"/>
    <property type="match status" value="1"/>
</dbReference>
<proteinExistence type="inferred from homology"/>
<dbReference type="InterPro" id="IPR023299">
    <property type="entry name" value="ATPase_P-typ_cyto_dom_N"/>
</dbReference>
<keyword evidence="4 15" id="KW-1003">Cell membrane</keyword>
<feature type="domain" description="HMA" evidence="16">
    <location>
        <begin position="31"/>
        <end position="97"/>
    </location>
</feature>
<evidence type="ECO:0000256" key="9">
    <source>
        <dbReference type="ARBA" id="ARBA00022840"/>
    </source>
</evidence>
<reference evidence="17 18" key="1">
    <citation type="submission" date="2023-11" db="EMBL/GenBank/DDBJ databases">
        <title>Paucibacter sp. nov., isolated from fresh soil in Korea.</title>
        <authorList>
            <person name="Le N.T.T."/>
        </authorList>
    </citation>
    <scope>NUCLEOTIDE SEQUENCE [LARGE SCALE GENOMIC DNA]</scope>
    <source>
        <strain evidence="17 18">R3-3</strain>
    </source>
</reference>
<keyword evidence="10" id="KW-0460">Magnesium</keyword>
<protein>
    <submittedName>
        <fullName evidence="17">Cation-translocating P-type ATPase</fullName>
    </submittedName>
</protein>
<comment type="caution">
    <text evidence="17">The sequence shown here is derived from an EMBL/GenBank/DDBJ whole genome shotgun (WGS) entry which is preliminary data.</text>
</comment>
<dbReference type="Gene3D" id="2.70.150.10">
    <property type="entry name" value="Calcium-transporting ATPase, cytoplasmic transduction domain A"/>
    <property type="match status" value="1"/>
</dbReference>
<evidence type="ECO:0000256" key="13">
    <source>
        <dbReference type="ARBA" id="ARBA00023065"/>
    </source>
</evidence>
<dbReference type="SUPFAM" id="SSF81665">
    <property type="entry name" value="Calcium ATPase, transmembrane domain M"/>
    <property type="match status" value="1"/>
</dbReference>
<dbReference type="Pfam" id="PF00403">
    <property type="entry name" value="HMA"/>
    <property type="match status" value="1"/>
</dbReference>
<dbReference type="PROSITE" id="PS50846">
    <property type="entry name" value="HMA_2"/>
    <property type="match status" value="1"/>
</dbReference>
<dbReference type="Pfam" id="PF00122">
    <property type="entry name" value="E1-E2_ATPase"/>
    <property type="match status" value="1"/>
</dbReference>
<dbReference type="InterPro" id="IPR008250">
    <property type="entry name" value="ATPase_P-typ_transduc_dom_A_sf"/>
</dbReference>
<dbReference type="InterPro" id="IPR036163">
    <property type="entry name" value="HMA_dom_sf"/>
</dbReference>
<dbReference type="InterPro" id="IPR059000">
    <property type="entry name" value="ATPase_P-type_domA"/>
</dbReference>
<evidence type="ECO:0000256" key="7">
    <source>
        <dbReference type="ARBA" id="ARBA00022723"/>
    </source>
</evidence>
<dbReference type="NCBIfam" id="TIGR01511">
    <property type="entry name" value="ATPase-IB1_Cu"/>
    <property type="match status" value="1"/>
</dbReference>
<dbReference type="PANTHER" id="PTHR43520:SF5">
    <property type="entry name" value="CATION-TRANSPORTING P-TYPE ATPASE-RELATED"/>
    <property type="match status" value="1"/>
</dbReference>
<dbReference type="Pfam" id="PF00702">
    <property type="entry name" value="Hydrolase"/>
    <property type="match status" value="1"/>
</dbReference>
<keyword evidence="14 15" id="KW-0472">Membrane</keyword>
<sequence length="736" mass="77868">MSAAAHRALDDELEFERFTRWVGEGDRPRLAESSLRIGGMHCAACAGNIEDALHAVEGVLDAQVSPAAQCATVRWDPHRTRPSALVDAVEKLGYAATPDTGAAARALRLKESRQALWRLFVAGFCAMQVMMLAAPSYLGHAGDLAPDLKQLLDWGSWLLTLPVMAFSAGPFFGNAWRALRQRRIDMDVPVALGLAVAFVASSGAAFDPGGPFGSAVYFDSLTMFVSFLLGGRYLELRARHAALRSLEGAIGRLPQTVLRETASGGIEPVSTLRLVRGDRVRVPRGEAFAADGVLLAGSTQADESLLNGEAAPQPKAPGDAVIAGSLNLGAPVLMRVERVGADTRYEAIVALMRHAQTQRPSATRSADRWAAPFLWAVLLLAAGAAAAWSFVEPGRAVWVAVSVLIVTCPCALSLAAPSAWLAGASAIARRGVLLRRVDAIEDLAAMRTLFLDKTGTLTEAGEGEAQMSSLDPSFAEAELWARAATLAAWSSHPLAQALAQRESGTSFCWSRLHEVAGQGVGGDDEAGVSWLLGKGPTGQSDADANETWLMRQGQPVARFSIAERVREGAADAIRALQQDGVRLVLVSGDVPRRVRRLAEALGLDDWHAQASPEDKLALIEAAQAHGERVAMLGDGINDAPVLAQADVSLAMGAGAEIARQHADGVLLSNRLGDVAQARRVAAKTLRIVRQNLAWAALYNAACVPLALFGWLPPWAAGLGMAASSLGVVLNSLRLSR</sequence>
<feature type="transmembrane region" description="Helical" evidence="15">
    <location>
        <begin position="212"/>
        <end position="234"/>
    </location>
</feature>
<dbReference type="InterPro" id="IPR036412">
    <property type="entry name" value="HAD-like_sf"/>
</dbReference>
<dbReference type="InterPro" id="IPR001757">
    <property type="entry name" value="P_typ_ATPase"/>
</dbReference>
<evidence type="ECO:0000256" key="5">
    <source>
        <dbReference type="ARBA" id="ARBA00022553"/>
    </source>
</evidence>
<feature type="transmembrane region" description="Helical" evidence="15">
    <location>
        <begin position="188"/>
        <end position="206"/>
    </location>
</feature>
<dbReference type="SUPFAM" id="SSF55008">
    <property type="entry name" value="HMA, heavy metal-associated domain"/>
    <property type="match status" value="1"/>
</dbReference>
<dbReference type="InterPro" id="IPR018303">
    <property type="entry name" value="ATPase_P-typ_P_site"/>
</dbReference>
<evidence type="ECO:0000256" key="11">
    <source>
        <dbReference type="ARBA" id="ARBA00022967"/>
    </source>
</evidence>